<dbReference type="EMBL" id="RWGY01000039">
    <property type="protein sequence ID" value="TVU11092.1"/>
    <property type="molecule type" value="Genomic_DNA"/>
</dbReference>
<accession>A0A5J9TIG6</accession>
<comment type="subcellular location">
    <subcellularLocation>
        <location evidence="1">Nucleus</location>
    </subcellularLocation>
</comment>
<dbReference type="GO" id="GO:0005634">
    <property type="term" value="C:nucleus"/>
    <property type="evidence" value="ECO:0007669"/>
    <property type="project" value="UniProtKB-SubCell"/>
</dbReference>
<dbReference type="SUPFAM" id="SSF101936">
    <property type="entry name" value="DNA-binding pseudobarrel domain"/>
    <property type="match status" value="1"/>
</dbReference>
<dbReference type="AlphaFoldDB" id="A0A5J9TIG6"/>
<keyword evidence="5" id="KW-0539">Nucleus</keyword>
<keyword evidence="3" id="KW-0238">DNA-binding</keyword>
<protein>
    <submittedName>
        <fullName evidence="6">Uncharacterized protein</fullName>
    </submittedName>
</protein>
<proteinExistence type="predicted"/>
<name>A0A5J9TIG6_9POAL</name>
<evidence type="ECO:0000256" key="1">
    <source>
        <dbReference type="ARBA" id="ARBA00004123"/>
    </source>
</evidence>
<evidence type="ECO:0000256" key="4">
    <source>
        <dbReference type="ARBA" id="ARBA00023163"/>
    </source>
</evidence>
<dbReference type="InterPro" id="IPR015300">
    <property type="entry name" value="DNA-bd_pseudobarrel_sf"/>
</dbReference>
<evidence type="ECO:0000256" key="3">
    <source>
        <dbReference type="ARBA" id="ARBA00023125"/>
    </source>
</evidence>
<evidence type="ECO:0000256" key="2">
    <source>
        <dbReference type="ARBA" id="ARBA00023015"/>
    </source>
</evidence>
<keyword evidence="7" id="KW-1185">Reference proteome</keyword>
<reference evidence="6 7" key="1">
    <citation type="journal article" date="2019" name="Sci. Rep.">
        <title>A high-quality genome of Eragrostis curvula grass provides insights into Poaceae evolution and supports new strategies to enhance forage quality.</title>
        <authorList>
            <person name="Carballo J."/>
            <person name="Santos B.A.C.M."/>
            <person name="Zappacosta D."/>
            <person name="Garbus I."/>
            <person name="Selva J.P."/>
            <person name="Gallo C.A."/>
            <person name="Diaz A."/>
            <person name="Albertini E."/>
            <person name="Caccamo M."/>
            <person name="Echenique V."/>
        </authorList>
    </citation>
    <scope>NUCLEOTIDE SEQUENCE [LARGE SCALE GENOMIC DNA]</scope>
    <source>
        <strain evidence="7">cv. Victoria</strain>
        <tissue evidence="6">Leaf</tissue>
    </source>
</reference>
<dbReference type="Proteomes" id="UP000324897">
    <property type="component" value="Chromosome 3"/>
</dbReference>
<evidence type="ECO:0000313" key="7">
    <source>
        <dbReference type="Proteomes" id="UP000324897"/>
    </source>
</evidence>
<evidence type="ECO:0000256" key="5">
    <source>
        <dbReference type="ARBA" id="ARBA00023242"/>
    </source>
</evidence>
<organism evidence="6 7">
    <name type="scientific">Eragrostis curvula</name>
    <name type="common">weeping love grass</name>
    <dbReference type="NCBI Taxonomy" id="38414"/>
    <lineage>
        <taxon>Eukaryota</taxon>
        <taxon>Viridiplantae</taxon>
        <taxon>Streptophyta</taxon>
        <taxon>Embryophyta</taxon>
        <taxon>Tracheophyta</taxon>
        <taxon>Spermatophyta</taxon>
        <taxon>Magnoliopsida</taxon>
        <taxon>Liliopsida</taxon>
        <taxon>Poales</taxon>
        <taxon>Poaceae</taxon>
        <taxon>PACMAD clade</taxon>
        <taxon>Chloridoideae</taxon>
        <taxon>Eragrostideae</taxon>
        <taxon>Eragrostidinae</taxon>
        <taxon>Eragrostis</taxon>
    </lineage>
</organism>
<comment type="caution">
    <text evidence="6">The sequence shown here is derived from an EMBL/GenBank/DDBJ whole genome shotgun (WGS) entry which is preliminary data.</text>
</comment>
<evidence type="ECO:0000313" key="6">
    <source>
        <dbReference type="EMBL" id="TVU11092.1"/>
    </source>
</evidence>
<feature type="non-terminal residue" evidence="6">
    <location>
        <position position="1"/>
    </location>
</feature>
<keyword evidence="2" id="KW-0805">Transcription regulation</keyword>
<sequence length="471" mass="52555">MIFLCIFVPTSKKKLYSQYGKTNNVYMPCPVPCLATRGEKIDASAFTPLPAPEKSCAAPRASISRPDWLRYITASDSARISEVGVYASGVQYKRLLSCNIVAFGLSFFLLAVADILHSVVRIKEDDLAIRLRLSENVVAYCELIDGRTVLLVDRAGCFRRVEVHLSFGVYYLNDGWSCLMRIIGASVGDTVHFKLKSKRTCKFTLFDSDGVIKPGPSASHVLPDIQCAIYQFCLVMVAVLWPLACRPGQRRRCSCDQSSSDSEIECEGMEGKLYNATGGVLDLVMKEFVVGVIENRKPASCLYLMDGAECMFQFEKFVSERVIAWEYINSASYYKMVDCFAPCRFTQVHQLLENKHTSSSVMQNEWGPCGWQDLPQGVAGDVAGMLECQADVVHMSAICKPWRDAVESAVGDEKEWLPFLLVPYGNQRALQGGRSTLSYFIGSTYTAAGCLQRKILRFMRRRLAVRGTCLK</sequence>
<dbReference type="GO" id="GO:0003677">
    <property type="term" value="F:DNA binding"/>
    <property type="evidence" value="ECO:0007669"/>
    <property type="project" value="UniProtKB-KW"/>
</dbReference>
<keyword evidence="4" id="KW-0804">Transcription</keyword>
<gene>
    <name evidence="6" type="ORF">EJB05_44655</name>
</gene>
<dbReference type="Gramene" id="TVU11092">
    <property type="protein sequence ID" value="TVU11092"/>
    <property type="gene ID" value="EJB05_44655"/>
</dbReference>